<sequence>MTDEQKQVLIKILQNVFTEEELKTICENNTSQLQGNPYDAITGNTVNARYSSLVNHLIRGGLINSFLDILCQDSERFANLVQSLRSQTTIQNANNIVDYLFVIVKPQTNQKFYIEAQLARFINNQTKQKKDDYELPIQIQQPEDGCEKKHIIGVLDKIIQEMYKTTRDHDMQLSRLPIIELFLPINLLSEGFDSREIMDEWGKKTPIGKLYPVIIRSYDRFLHNEKNKARLKLAWQPQWESLEKIINDNNAQQFINIIKNNNTYVRFIDDPLPNQKKRIELFQEILSKGFPLCLWTRYKTIDNNVVKKFETIFAIDLNDTNNFCKIYRIYQNIHDIRINNMKTKSDFGYNLGVLFDHDKIPTGANQLISPNMARLIKKEKNND</sequence>
<dbReference type="EMBL" id="JACJQT010000030">
    <property type="protein sequence ID" value="MBD2279124.1"/>
    <property type="molecule type" value="Genomic_DNA"/>
</dbReference>
<keyword evidence="4" id="KW-1185">Reference proteome</keyword>
<reference evidence="3 4" key="1">
    <citation type="journal article" date="2020" name="ISME J.">
        <title>Comparative genomics reveals insights into cyanobacterial evolution and habitat adaptation.</title>
        <authorList>
            <person name="Chen M.Y."/>
            <person name="Teng W.K."/>
            <person name="Zhao L."/>
            <person name="Hu C.X."/>
            <person name="Zhou Y.K."/>
            <person name="Han B.P."/>
            <person name="Song L.R."/>
            <person name="Shu W.S."/>
        </authorList>
    </citation>
    <scope>NUCLEOTIDE SEQUENCE [LARGE SCALE GENOMIC DNA]</scope>
    <source>
        <strain evidence="3 4">FACHB-1040</strain>
    </source>
</reference>
<feature type="domain" description="Effector-associated" evidence="1">
    <location>
        <begin position="2"/>
        <end position="74"/>
    </location>
</feature>
<gene>
    <name evidence="3" type="ORF">H6F99_12705</name>
</gene>
<dbReference type="RefSeq" id="WP_190383197.1">
    <property type="nucleotide sequence ID" value="NZ_JACJQT010000030.1"/>
</dbReference>
<evidence type="ECO:0000313" key="3">
    <source>
        <dbReference type="EMBL" id="MBD2279124.1"/>
    </source>
</evidence>
<accession>A0ABR8C090</accession>
<feature type="domain" description="vWA-MoxR associated protein C-terminal" evidence="2">
    <location>
        <begin position="140"/>
        <end position="356"/>
    </location>
</feature>
<dbReference type="Pfam" id="PF19958">
    <property type="entry name" value="EAD6"/>
    <property type="match status" value="1"/>
</dbReference>
<dbReference type="Proteomes" id="UP000606721">
    <property type="component" value="Unassembled WGS sequence"/>
</dbReference>
<evidence type="ECO:0000259" key="1">
    <source>
        <dbReference type="Pfam" id="PF19958"/>
    </source>
</evidence>
<protein>
    <submittedName>
        <fullName evidence="3">Uncharacterized protein</fullName>
    </submittedName>
</protein>
<evidence type="ECO:0000313" key="4">
    <source>
        <dbReference type="Proteomes" id="UP000606721"/>
    </source>
</evidence>
<dbReference type="InterPro" id="IPR045433">
    <property type="entry name" value="EAD6"/>
</dbReference>
<organism evidence="3 4">
    <name type="scientific">Aphanizomenon flos-aquae FACHB-1040</name>
    <dbReference type="NCBI Taxonomy" id="2692887"/>
    <lineage>
        <taxon>Bacteria</taxon>
        <taxon>Bacillati</taxon>
        <taxon>Cyanobacteriota</taxon>
        <taxon>Cyanophyceae</taxon>
        <taxon>Nostocales</taxon>
        <taxon>Aphanizomenonaceae</taxon>
        <taxon>Aphanizomenon</taxon>
    </lineage>
</organism>
<dbReference type="InterPro" id="IPR045450">
    <property type="entry name" value="VMAP_C"/>
</dbReference>
<dbReference type="Pfam" id="PF20028">
    <property type="entry name" value="VMAP-C"/>
    <property type="match status" value="1"/>
</dbReference>
<name>A0ABR8C090_APHFL</name>
<evidence type="ECO:0000259" key="2">
    <source>
        <dbReference type="Pfam" id="PF20028"/>
    </source>
</evidence>
<proteinExistence type="predicted"/>
<comment type="caution">
    <text evidence="3">The sequence shown here is derived from an EMBL/GenBank/DDBJ whole genome shotgun (WGS) entry which is preliminary data.</text>
</comment>